<dbReference type="SUPFAM" id="SSF51126">
    <property type="entry name" value="Pectin lyase-like"/>
    <property type="match status" value="1"/>
</dbReference>
<comment type="caution">
    <text evidence="4">The sequence shown here is derived from an EMBL/GenBank/DDBJ whole genome shotgun (WGS) entry which is preliminary data.</text>
</comment>
<sequence length="1918" mass="202619">MHTSINLRTIVKQIDKITKPFKNSMNQTSKIFNPLLITLILIGFISSKPAYSQPIKAAPDGTGTIVNPNGDRFDIQGGQRSRDGANLFHSFERFGLNDGQIANFLSNPEIRNILSRIVGGDPSIINGLIQVTGGNSNLFLINPAGIIFGSNASLNLPASFTATTATGIQFNSHWFNVTGTNNYAELVGNPNAFAFATLQPGAIINSGNISVNLGENLTLIGGTVVNTGTLSAPGGQITISSIPGESLVRISQAGMVLSLEVQPLATTGNLPQNWTLPITELPRLLTGNGATHATGITVSNDGIVQLSGSGLSIEKGDVVVARNSQGEISAQTAILSANRNLTLVESKLQTTGDLTLKATDTVRIRDSVAHPFSAKAGENLLIQGNQTIDILALNHPQTIPFVSGNNLTLTSNGIISGDARFKAGGSFSIINLAGNPGNFLSLYDPYIFSDGDVNFGDYKGTSLWVEAKGKINAGDITINGIDPSISNEPVLILKAGVTTLPIEANLTIGNSQTIAKTTFDSPTEISSTAIIEVGNLVVDADGVGGAIILEAPGSIKTGSITSNGGVIYLNSSDRTVTATGTLSSIATSKDSGDIIIQAKNGITTKDINTSNSDKNAGSVTLFSQSGTINTREGEINAASVDGKGGNIVFYVSEKTATPSIDAGKLNASSTNDNGGKVTLYSAGNVDAEDIVTSGKTGGEINIISTEGTVNTSRGTLTTKAIVNEGGSITIQGATGITTAEINTSSRDGNGGKINLFSETGNINTSAGIINASSTESNGGEVIFYAPKGGITITNLNTFSQEGNNGKITIYADSDINLASTDTPSIQGGEINFISQKGSIDTSAGTLNSSSNTAKGSAINLFANNDIKTNNITSGGGDINLVSNRIFAFGNVGNIDTSSGTLNSTSDAGVGGKISLFATGDISLALNGGNITVGDITSDGGTINLTTAYQQKISILTSIVGGDIDTRDGIIDSSSNPGLGGEITLRGDVINTGKVVSDGSNINFISFLDQGSINNGIRNENTIGLSTNSDTGVKGKILYNVEIPEPPSMEEFLTFPGITPSLSIPLTPPGIVPGDPPTPPPTPLSLVTLTPPTPTPPTSSLQPPLTTSETPTAPERPSTPTAPTTGNTNPTPTESNTSGNTTNPVNSGTTTSSPTESTTTNSGNTSSVTNPSATDTFTTVPDTNNSPVINQPINNNPTNQVAVNNPVTPVPDTNNSPVINQPINNNPTNQVAVNNPVTPVPDTNNSPVTNQPINNNSTNPVTVNNPVTPVPDTNNSPVTNQLINNNSTNPVITNESIAINPNLNNSLPPNQPTSGDPTISLPIPLTLVTPASNAAEIARTSSVTQSFPNSINLERVNRQLENNLVMTNNLQLGMLAEAARNCLVKEQLLGTTEGLPLQNVPRDYQKAIACYQQNLEIARQMRDRTTEAGALHNLGVTYYKLGNYAKAIEYHQQGGAIAQSIQDTLGQAQALSGLATAYGAIGDYDRAIQSYQQSLEFVRQNNAPELETVSLSNLGLLYYAKKDYQRSLEFQQQSLTIAKRSGNLRQQAQVLANLGLVYYSLTQYNQAIAFLEQSLVIAQQIQDINVEGQAFESLGIVDYARKNYSQAVTYHQKSLDIARQIRDRHAEARALSNLGDALYHAGKPKEAINNLFAAIKIWESLRKDLGNNDLKKVLLFETQETTYSTLQEFLVRENQFDTALEVSERGRARAFVELLAQGVSPQSVAPNITPPNINEIRQIARAKNATIVSYLIKEEIIESKGKRERQQSEIYIWVVKPTGEIKFRRTDLKSLKISLNDLVNTSRESIGARGLGFVVAKPVQTTTSTENLKQLYKILIQPIADLLPKDSNARVIFVPQDSLFLVPFPALVDEAGKFLIEKHTILTTPAIQVLELTAQKRRNITSREALVVGNPIMPQQFSI</sequence>
<dbReference type="InterPro" id="IPR011050">
    <property type="entry name" value="Pectin_lyase_fold/virulence"/>
</dbReference>
<organism evidence="4 5">
    <name type="scientific">[Phormidium ambiguum] IAM M-71</name>
    <dbReference type="NCBI Taxonomy" id="454136"/>
    <lineage>
        <taxon>Bacteria</taxon>
        <taxon>Bacillati</taxon>
        <taxon>Cyanobacteriota</taxon>
        <taxon>Cyanophyceae</taxon>
        <taxon>Oscillatoriophycideae</taxon>
        <taxon>Aerosakkonematales</taxon>
        <taxon>Aerosakkonemataceae</taxon>
        <taxon>Floridanema</taxon>
    </lineage>
</organism>
<dbReference type="NCBIfam" id="TIGR01901">
    <property type="entry name" value="adhes_NPXG"/>
    <property type="match status" value="1"/>
</dbReference>
<name>A0A1U7I1V5_9CYAN</name>
<accession>A0A1U7I1V5</accession>
<feature type="compositionally biased region" description="Low complexity" evidence="2">
    <location>
        <begin position="1097"/>
        <end position="1171"/>
    </location>
</feature>
<dbReference type="Pfam" id="PF12770">
    <property type="entry name" value="CHAT"/>
    <property type="match status" value="1"/>
</dbReference>
<dbReference type="SMART" id="SM00912">
    <property type="entry name" value="Haemagg_act"/>
    <property type="match status" value="1"/>
</dbReference>
<dbReference type="Gene3D" id="1.25.40.10">
    <property type="entry name" value="Tetratricopeptide repeat domain"/>
    <property type="match status" value="2"/>
</dbReference>
<feature type="repeat" description="TPR" evidence="1">
    <location>
        <begin position="1507"/>
        <end position="1540"/>
    </location>
</feature>
<dbReference type="PANTHER" id="PTHR10098">
    <property type="entry name" value="RAPSYN-RELATED"/>
    <property type="match status" value="1"/>
</dbReference>
<feature type="compositionally biased region" description="Polar residues" evidence="2">
    <location>
        <begin position="1172"/>
        <end position="1182"/>
    </location>
</feature>
<evidence type="ECO:0000256" key="1">
    <source>
        <dbReference type="PROSITE-ProRule" id="PRU00339"/>
    </source>
</evidence>
<gene>
    <name evidence="4" type="ORF">NIES2119_31700</name>
</gene>
<evidence type="ECO:0000313" key="4">
    <source>
        <dbReference type="EMBL" id="OKH29991.1"/>
    </source>
</evidence>
<feature type="compositionally biased region" description="Low complexity" evidence="2">
    <location>
        <begin position="1183"/>
        <end position="1261"/>
    </location>
</feature>
<evidence type="ECO:0000256" key="2">
    <source>
        <dbReference type="SAM" id="MobiDB-lite"/>
    </source>
</evidence>
<dbReference type="InterPro" id="IPR012334">
    <property type="entry name" value="Pectin_lyas_fold"/>
</dbReference>
<feature type="repeat" description="TPR" evidence="1">
    <location>
        <begin position="1427"/>
        <end position="1460"/>
    </location>
</feature>
<dbReference type="Pfam" id="PF05860">
    <property type="entry name" value="TPS"/>
    <property type="match status" value="1"/>
</dbReference>
<dbReference type="Proteomes" id="UP000185860">
    <property type="component" value="Unassembled WGS sequence"/>
</dbReference>
<dbReference type="EMBL" id="MRCE01000075">
    <property type="protein sequence ID" value="OKH29991.1"/>
    <property type="molecule type" value="Genomic_DNA"/>
</dbReference>
<feature type="repeat" description="TPR" evidence="1">
    <location>
        <begin position="1467"/>
        <end position="1500"/>
    </location>
</feature>
<dbReference type="PROSITE" id="PS50005">
    <property type="entry name" value="TPR"/>
    <property type="match status" value="4"/>
</dbReference>
<reference evidence="4 5" key="1">
    <citation type="submission" date="2016-11" db="EMBL/GenBank/DDBJ databases">
        <title>Draft Genome Sequences of Nine Cyanobacterial Strains from Diverse Habitats.</title>
        <authorList>
            <person name="Zhu T."/>
            <person name="Hou S."/>
            <person name="Lu X."/>
            <person name="Hess W.R."/>
        </authorList>
    </citation>
    <scope>NUCLEOTIDE SEQUENCE [LARGE SCALE GENOMIC DNA]</scope>
    <source>
        <strain evidence="4 5">IAM M-71</strain>
    </source>
</reference>
<dbReference type="Pfam" id="PF13424">
    <property type="entry name" value="TPR_12"/>
    <property type="match status" value="3"/>
</dbReference>
<dbReference type="SUPFAM" id="SSF48452">
    <property type="entry name" value="TPR-like"/>
    <property type="match status" value="2"/>
</dbReference>
<proteinExistence type="predicted"/>
<evidence type="ECO:0000313" key="5">
    <source>
        <dbReference type="Proteomes" id="UP000185860"/>
    </source>
</evidence>
<dbReference type="PANTHER" id="PTHR10098:SF108">
    <property type="entry name" value="TETRATRICOPEPTIDE REPEAT PROTEIN 28"/>
    <property type="match status" value="1"/>
</dbReference>
<feature type="domain" description="Filamentous haemagglutinin FhaB/tRNA nuclease CdiA-like TPS" evidence="3">
    <location>
        <begin position="57"/>
        <end position="171"/>
    </location>
</feature>
<dbReference type="InterPro" id="IPR019734">
    <property type="entry name" value="TPR_rpt"/>
</dbReference>
<protein>
    <recommendedName>
        <fullName evidence="3">Filamentous haemagglutinin FhaB/tRNA nuclease CdiA-like TPS domain-containing protein</fullName>
    </recommendedName>
</protein>
<evidence type="ECO:0000259" key="3">
    <source>
        <dbReference type="SMART" id="SM00912"/>
    </source>
</evidence>
<dbReference type="Gene3D" id="2.160.20.10">
    <property type="entry name" value="Single-stranded right-handed beta-helix, Pectin lyase-like"/>
    <property type="match status" value="1"/>
</dbReference>
<dbReference type="InterPro" id="IPR008638">
    <property type="entry name" value="FhaB/CdiA-like_TPS"/>
</dbReference>
<feature type="compositionally biased region" description="Pro residues" evidence="2">
    <location>
        <begin position="1065"/>
        <end position="1082"/>
    </location>
</feature>
<dbReference type="STRING" id="454136.NIES2119_31700"/>
<dbReference type="SMART" id="SM00028">
    <property type="entry name" value="TPR"/>
    <property type="match status" value="6"/>
</dbReference>
<dbReference type="InterPro" id="IPR011990">
    <property type="entry name" value="TPR-like_helical_dom_sf"/>
</dbReference>
<dbReference type="InterPro" id="IPR024983">
    <property type="entry name" value="CHAT_dom"/>
</dbReference>
<keyword evidence="1" id="KW-0802">TPR repeat</keyword>
<feature type="repeat" description="TPR" evidence="1">
    <location>
        <begin position="1547"/>
        <end position="1580"/>
    </location>
</feature>
<feature type="region of interest" description="Disordered" evidence="2">
    <location>
        <begin position="1065"/>
        <end position="1261"/>
    </location>
</feature>